<dbReference type="GeneID" id="14493073"/>
<keyword evidence="4 9" id="KW-0812">Transmembrane</keyword>
<evidence type="ECO:0000256" key="4">
    <source>
        <dbReference type="ARBA" id="ARBA00022692"/>
    </source>
</evidence>
<evidence type="ECO:0000256" key="8">
    <source>
        <dbReference type="ARBA" id="ARBA00023136"/>
    </source>
</evidence>
<evidence type="ECO:0000313" key="13">
    <source>
        <dbReference type="Proteomes" id="UP000002866"/>
    </source>
</evidence>
<dbReference type="AlphaFoldDB" id="I2GWF3"/>
<evidence type="ECO:0000256" key="7">
    <source>
        <dbReference type="ARBA" id="ARBA00023128"/>
    </source>
</evidence>
<dbReference type="GO" id="GO:0000064">
    <property type="term" value="F:L-ornithine transmembrane transporter activity"/>
    <property type="evidence" value="ECO:0007669"/>
    <property type="project" value="TreeGrafter"/>
</dbReference>
<dbReference type="PROSITE" id="PS50920">
    <property type="entry name" value="SOLCAR"/>
    <property type="match status" value="3"/>
</dbReference>
<dbReference type="KEGG" id="tbl:TBLA_0A06630"/>
<organism evidence="12 13">
    <name type="scientific">Henningerozyma blattae (strain ATCC 34711 / CBS 6284 / DSM 70876 / NBRC 10599 / NRRL Y-10934 / UCD 77-7)</name>
    <name type="common">Yeast</name>
    <name type="synonym">Tetrapisispora blattae</name>
    <dbReference type="NCBI Taxonomy" id="1071380"/>
    <lineage>
        <taxon>Eukaryota</taxon>
        <taxon>Fungi</taxon>
        <taxon>Dikarya</taxon>
        <taxon>Ascomycota</taxon>
        <taxon>Saccharomycotina</taxon>
        <taxon>Saccharomycetes</taxon>
        <taxon>Saccharomycetales</taxon>
        <taxon>Saccharomycetaceae</taxon>
        <taxon>Henningerozyma</taxon>
    </lineage>
</organism>
<dbReference type="Proteomes" id="UP000002866">
    <property type="component" value="Chromosome 1"/>
</dbReference>
<evidence type="ECO:0000313" key="12">
    <source>
        <dbReference type="EMBL" id="CCH58455.1"/>
    </source>
</evidence>
<evidence type="ECO:0000256" key="2">
    <source>
        <dbReference type="ARBA" id="ARBA00006375"/>
    </source>
</evidence>
<evidence type="ECO:0000256" key="9">
    <source>
        <dbReference type="PROSITE-ProRule" id="PRU00282"/>
    </source>
</evidence>
<evidence type="ECO:0000256" key="5">
    <source>
        <dbReference type="ARBA" id="ARBA00022737"/>
    </source>
</evidence>
<sequence length="315" mass="33981">MSSSKTASPLSPITSSTPISATQPAHDNTRIIKDLLAGTAGGIGQVVVGQPFDTTKVRLQTSKTPTTALHVLRDLFKNEGPLALYKGMLTPLVGAGACVAVQFGTNEALKRFFRHQNADGRVNLHLWQYYLCGLGGGIANAFLACPMEHVRIRLQVQKAPINAKNVTDAITHFNGPLDCINQLWARGALMRGLPAMLIRAGHGLGVYFLTYEALVAHSGVPRKELPAWKSCLYGGCAGSMLWLAVYPLDVVKSVIQTDSLNKPRYSDNIWKVAKQLYSYGGSKAFFRGFGPTMLRAAPANGATFCAFEMATRVLG</sequence>
<evidence type="ECO:0000256" key="11">
    <source>
        <dbReference type="SAM" id="MobiDB-lite"/>
    </source>
</evidence>
<evidence type="ECO:0000256" key="1">
    <source>
        <dbReference type="ARBA" id="ARBA00004225"/>
    </source>
</evidence>
<keyword evidence="5" id="KW-0677">Repeat</keyword>
<dbReference type="EMBL" id="HE806316">
    <property type="protein sequence ID" value="CCH58455.1"/>
    <property type="molecule type" value="Genomic_DNA"/>
</dbReference>
<dbReference type="OrthoDB" id="409586at2759"/>
<keyword evidence="7" id="KW-0496">Mitochondrion</keyword>
<dbReference type="Gene3D" id="1.50.40.10">
    <property type="entry name" value="Mitochondrial carrier domain"/>
    <property type="match status" value="1"/>
</dbReference>
<gene>
    <name evidence="12" type="primary">TBLA0A06630</name>
    <name evidence="12" type="ORF">TBLA_0A06630</name>
</gene>
<protein>
    <recommendedName>
        <fullName evidence="14">Mitochondrial carrier protein</fullName>
    </recommendedName>
</protein>
<dbReference type="GO" id="GO:0031966">
    <property type="term" value="C:mitochondrial membrane"/>
    <property type="evidence" value="ECO:0007669"/>
    <property type="project" value="UniProtKB-SubCell"/>
</dbReference>
<dbReference type="InterPro" id="IPR050567">
    <property type="entry name" value="Mitochondrial_Carrier"/>
</dbReference>
<evidence type="ECO:0000256" key="6">
    <source>
        <dbReference type="ARBA" id="ARBA00022989"/>
    </source>
</evidence>
<dbReference type="GO" id="GO:1990575">
    <property type="term" value="P:mitochondrial L-ornithine transmembrane transport"/>
    <property type="evidence" value="ECO:0007669"/>
    <property type="project" value="TreeGrafter"/>
</dbReference>
<dbReference type="SUPFAM" id="SSF103506">
    <property type="entry name" value="Mitochondrial carrier"/>
    <property type="match status" value="1"/>
</dbReference>
<keyword evidence="13" id="KW-1185">Reference proteome</keyword>
<dbReference type="InterPro" id="IPR018108">
    <property type="entry name" value="MCP_transmembrane"/>
</dbReference>
<keyword evidence="8 9" id="KW-0472">Membrane</keyword>
<feature type="region of interest" description="Disordered" evidence="11">
    <location>
        <begin position="1"/>
        <end position="24"/>
    </location>
</feature>
<keyword evidence="3 10" id="KW-0813">Transport</keyword>
<dbReference type="Pfam" id="PF00153">
    <property type="entry name" value="Mito_carr"/>
    <property type="match status" value="3"/>
</dbReference>
<accession>I2GWF3</accession>
<dbReference type="InterPro" id="IPR023395">
    <property type="entry name" value="MCP_dom_sf"/>
</dbReference>
<feature type="repeat" description="Solcar" evidence="9">
    <location>
        <begin position="229"/>
        <end position="313"/>
    </location>
</feature>
<keyword evidence="6" id="KW-1133">Transmembrane helix</keyword>
<comment type="subcellular location">
    <subcellularLocation>
        <location evidence="1">Mitochondrion membrane</location>
        <topology evidence="1">Multi-pass membrane protein</topology>
    </subcellularLocation>
</comment>
<evidence type="ECO:0008006" key="14">
    <source>
        <dbReference type="Google" id="ProtNLM"/>
    </source>
</evidence>
<name>I2GWF3_HENB6</name>
<dbReference type="HOGENOM" id="CLU_015166_16_2_1"/>
<dbReference type="PANTHER" id="PTHR45624:SF51">
    <property type="entry name" value="CARRIER PROTEIN YMC2, MITOCHONDRIAL-RELATED"/>
    <property type="match status" value="1"/>
</dbReference>
<dbReference type="PANTHER" id="PTHR45624">
    <property type="entry name" value="MITOCHONDRIAL BASIC AMINO ACIDS TRANSPORTER-RELATED"/>
    <property type="match status" value="1"/>
</dbReference>
<dbReference type="RefSeq" id="XP_004177974.1">
    <property type="nucleotide sequence ID" value="XM_004177926.1"/>
</dbReference>
<feature type="repeat" description="Solcar" evidence="9">
    <location>
        <begin position="127"/>
        <end position="217"/>
    </location>
</feature>
<dbReference type="eggNOG" id="KOG0758">
    <property type="taxonomic scope" value="Eukaryota"/>
</dbReference>
<feature type="repeat" description="Solcar" evidence="9">
    <location>
        <begin position="29"/>
        <end position="112"/>
    </location>
</feature>
<proteinExistence type="inferred from homology"/>
<evidence type="ECO:0000256" key="10">
    <source>
        <dbReference type="RuleBase" id="RU000488"/>
    </source>
</evidence>
<reference evidence="12 13" key="1">
    <citation type="journal article" date="2011" name="Proc. Natl. Acad. Sci. U.S.A.">
        <title>Evolutionary erosion of yeast sex chromosomes by mating-type switching accidents.</title>
        <authorList>
            <person name="Gordon J.L."/>
            <person name="Armisen D."/>
            <person name="Proux-Wera E."/>
            <person name="Oheigeartaigh S.S."/>
            <person name="Byrne K.P."/>
            <person name="Wolfe K.H."/>
        </authorList>
    </citation>
    <scope>NUCLEOTIDE SEQUENCE [LARGE SCALE GENOMIC DNA]</scope>
    <source>
        <strain evidence="13">ATCC 34711 / CBS 6284 / DSM 70876 / NBRC 10599 / NRRL Y-10934 / UCD 77-7</strain>
    </source>
</reference>
<dbReference type="InParanoid" id="I2GWF3"/>
<evidence type="ECO:0000256" key="3">
    <source>
        <dbReference type="ARBA" id="ARBA00022448"/>
    </source>
</evidence>
<comment type="similarity">
    <text evidence="2 10">Belongs to the mitochondrial carrier (TC 2.A.29) family.</text>
</comment>